<dbReference type="AlphaFoldDB" id="A0A069SGZ7"/>
<dbReference type="Proteomes" id="UP000027661">
    <property type="component" value="Unassembled WGS sequence"/>
</dbReference>
<dbReference type="PATRIC" id="fig|1339352.3.peg.2357"/>
<feature type="transmembrane region" description="Helical" evidence="1">
    <location>
        <begin position="67"/>
        <end position="85"/>
    </location>
</feature>
<evidence type="ECO:0000313" key="2">
    <source>
        <dbReference type="EMBL" id="KDS53570.1"/>
    </source>
</evidence>
<comment type="caution">
    <text evidence="2">The sequence shown here is derived from an EMBL/GenBank/DDBJ whole genome shotgun (WGS) entry which is preliminary data.</text>
</comment>
<reference evidence="2 3" key="1">
    <citation type="submission" date="2014-04" db="EMBL/GenBank/DDBJ databases">
        <authorList>
            <person name="Sears C."/>
            <person name="Carroll K."/>
            <person name="Sack B.R."/>
            <person name="Qadri F."/>
            <person name="Myers L.L."/>
            <person name="Chung G.-T."/>
            <person name="Escheverria P."/>
            <person name="Fraser C.M."/>
            <person name="Sadzewicz L."/>
            <person name="Shefchek K.A."/>
            <person name="Tallon L."/>
            <person name="Das S.P."/>
            <person name="Daugherty S."/>
            <person name="Mongodin E.F."/>
        </authorList>
    </citation>
    <scope>NUCLEOTIDE SEQUENCE [LARGE SCALE GENOMIC DNA]</scope>
    <source>
        <strain evidence="2 3">3975 RP4</strain>
    </source>
</reference>
<evidence type="ECO:0000256" key="1">
    <source>
        <dbReference type="SAM" id="Phobius"/>
    </source>
</evidence>
<evidence type="ECO:0000313" key="3">
    <source>
        <dbReference type="Proteomes" id="UP000027661"/>
    </source>
</evidence>
<sequence>MGYAIGFPLVGVALFCDYWIIGFYTNNETLVQHTVPPFIVMLFNYIFAVPGYVYISAVTGTGKTKIAFIFQVVTIMVYLLYLYWLSHCVHAPLAVYMTTEYLFVIMLGIQSVIYLKRKHY</sequence>
<organism evidence="2 3">
    <name type="scientific">Phocaeicola vulgatus str. 3975 RP4</name>
    <dbReference type="NCBI Taxonomy" id="1339352"/>
    <lineage>
        <taxon>Bacteria</taxon>
        <taxon>Pseudomonadati</taxon>
        <taxon>Bacteroidota</taxon>
        <taxon>Bacteroidia</taxon>
        <taxon>Bacteroidales</taxon>
        <taxon>Bacteroidaceae</taxon>
        <taxon>Phocaeicola</taxon>
    </lineage>
</organism>
<keyword evidence="1" id="KW-0812">Transmembrane</keyword>
<proteinExistence type="predicted"/>
<feature type="transmembrane region" description="Helical" evidence="1">
    <location>
        <begin position="91"/>
        <end position="115"/>
    </location>
</feature>
<feature type="transmembrane region" description="Helical" evidence="1">
    <location>
        <begin position="37"/>
        <end position="55"/>
    </location>
</feature>
<name>A0A069SGZ7_PHOVU</name>
<keyword evidence="1" id="KW-0472">Membrane</keyword>
<feature type="transmembrane region" description="Helical" evidence="1">
    <location>
        <begin position="7"/>
        <end position="25"/>
    </location>
</feature>
<keyword evidence="1" id="KW-1133">Transmembrane helix</keyword>
<dbReference type="EMBL" id="JNHM01000029">
    <property type="protein sequence ID" value="KDS53570.1"/>
    <property type="molecule type" value="Genomic_DNA"/>
</dbReference>
<accession>A0A069SGZ7</accession>
<gene>
    <name evidence="2" type="ORF">M099_2452</name>
</gene>
<protein>
    <submittedName>
        <fullName evidence="2">Putative membrane protein</fullName>
    </submittedName>
</protein>